<protein>
    <submittedName>
        <fullName evidence="5">Plant intracellular Ras-group-related LRR protein 3-like isoform X1</fullName>
    </submittedName>
</protein>
<dbReference type="InterPro" id="IPR052595">
    <property type="entry name" value="LRRC69/RLP"/>
</dbReference>
<evidence type="ECO:0000313" key="4">
    <source>
        <dbReference type="Proteomes" id="UP001652623"/>
    </source>
</evidence>
<name>A0ABM3I1Q8_ZIZJJ</name>
<gene>
    <name evidence="5" type="primary">LOC107409836</name>
</gene>
<evidence type="ECO:0000256" key="2">
    <source>
        <dbReference type="ARBA" id="ARBA00022737"/>
    </source>
</evidence>
<dbReference type="InterPro" id="IPR001611">
    <property type="entry name" value="Leu-rich_rpt"/>
</dbReference>
<dbReference type="InterPro" id="IPR003591">
    <property type="entry name" value="Leu-rich_rpt_typical-subtyp"/>
</dbReference>
<sequence length="471" mass="52825">MESNPTEFKLLCYVLTQLDPNSYPKLGEEIQQTLLIQFPNLNHPKVLDSMTQIIPNDAVQTLSLLRTLGSRPDPVAVAVAREKMAEIQHKLQSTIEEEEEILKGAAEKELQIYEAVVRLEDMHEACGKHLKDVEEKLVEAYGSVIMEVFDDGVNEEVIGILKEAETRLVERIELSDRQLRFLPEAFGKLHGLVSLNLSHNQLENIPDSISRLKKLEELDVSSNLLVSLPDSIGLLLNLRVINVSGNKLRSLPECISLCSSLVEIDASFNNLMSLPVNIGYGLPNLERLLVHLNKIHFLPTSICELKSLRYLDVHFNQLHGLPLSIGRLTNLEVLNLSSNFGDLRELPESIADLTNLRELDLSNNQIRALPNAFGQLQNLKKLNLDQNPLVIPPVDIANKGIEAVREFMSKRWFGTLAEDQQRSIHDETNKQEAQTGWLAWGSSLLSNFVSGVSQSVGNGKAPRDPWLEEEL</sequence>
<dbReference type="RefSeq" id="XP_048318839.1">
    <property type="nucleotide sequence ID" value="XM_048462882.2"/>
</dbReference>
<evidence type="ECO:0000256" key="1">
    <source>
        <dbReference type="ARBA" id="ARBA00022614"/>
    </source>
</evidence>
<proteinExistence type="predicted"/>
<evidence type="ECO:0000313" key="5">
    <source>
        <dbReference type="RefSeq" id="XP_048318839.1"/>
    </source>
</evidence>
<dbReference type="SMART" id="SM00364">
    <property type="entry name" value="LRR_BAC"/>
    <property type="match status" value="7"/>
</dbReference>
<organism evidence="4 5">
    <name type="scientific">Ziziphus jujuba</name>
    <name type="common">Chinese jujube</name>
    <name type="synonym">Ziziphus sativa</name>
    <dbReference type="NCBI Taxonomy" id="326968"/>
    <lineage>
        <taxon>Eukaryota</taxon>
        <taxon>Viridiplantae</taxon>
        <taxon>Streptophyta</taxon>
        <taxon>Embryophyta</taxon>
        <taxon>Tracheophyta</taxon>
        <taxon>Spermatophyta</taxon>
        <taxon>Magnoliopsida</taxon>
        <taxon>eudicotyledons</taxon>
        <taxon>Gunneridae</taxon>
        <taxon>Pentapetalae</taxon>
        <taxon>rosids</taxon>
        <taxon>fabids</taxon>
        <taxon>Rosales</taxon>
        <taxon>Rhamnaceae</taxon>
        <taxon>Paliureae</taxon>
        <taxon>Ziziphus</taxon>
    </lineage>
</organism>
<keyword evidence="2" id="KW-0677">Repeat</keyword>
<keyword evidence="3" id="KW-0175">Coiled coil</keyword>
<dbReference type="Gene3D" id="3.80.10.10">
    <property type="entry name" value="Ribonuclease Inhibitor"/>
    <property type="match status" value="2"/>
</dbReference>
<dbReference type="Proteomes" id="UP001652623">
    <property type="component" value="Chromosome 12"/>
</dbReference>
<dbReference type="InterPro" id="IPR032675">
    <property type="entry name" value="LRR_dom_sf"/>
</dbReference>
<dbReference type="SMART" id="SM00365">
    <property type="entry name" value="LRR_SD22"/>
    <property type="match status" value="4"/>
</dbReference>
<dbReference type="PANTHER" id="PTHR48057">
    <property type="entry name" value="LEUCINE-RICH REPEAT SERINE/THREONINE-PROTEIN KINASE 1"/>
    <property type="match status" value="1"/>
</dbReference>
<dbReference type="PRINTS" id="PR00019">
    <property type="entry name" value="LEURICHRPT"/>
</dbReference>
<dbReference type="PROSITE" id="PS51450">
    <property type="entry name" value="LRR"/>
    <property type="match status" value="4"/>
</dbReference>
<keyword evidence="4" id="KW-1185">Reference proteome</keyword>
<dbReference type="GeneID" id="107409836"/>
<reference evidence="5" key="1">
    <citation type="submission" date="2025-08" db="UniProtKB">
        <authorList>
            <consortium name="RefSeq"/>
        </authorList>
    </citation>
    <scope>IDENTIFICATION</scope>
    <source>
        <tissue evidence="5">Seedling</tissue>
    </source>
</reference>
<feature type="coiled-coil region" evidence="3">
    <location>
        <begin position="77"/>
        <end position="108"/>
    </location>
</feature>
<dbReference type="Pfam" id="PF00560">
    <property type="entry name" value="LRR_1"/>
    <property type="match status" value="1"/>
</dbReference>
<dbReference type="SUPFAM" id="SSF52058">
    <property type="entry name" value="L domain-like"/>
    <property type="match status" value="1"/>
</dbReference>
<dbReference type="PANTHER" id="PTHR48057:SF7">
    <property type="entry name" value="LEUCINE-RICH REPEAT SERINE_THREONINE-PROTEIN KINASE 1"/>
    <property type="match status" value="1"/>
</dbReference>
<dbReference type="SMART" id="SM00369">
    <property type="entry name" value="LRR_TYP"/>
    <property type="match status" value="9"/>
</dbReference>
<keyword evidence="1" id="KW-0433">Leucine-rich repeat</keyword>
<accession>A0ABM3I1Q8</accession>
<dbReference type="Pfam" id="PF13855">
    <property type="entry name" value="LRR_8"/>
    <property type="match status" value="3"/>
</dbReference>
<evidence type="ECO:0000256" key="3">
    <source>
        <dbReference type="SAM" id="Coils"/>
    </source>
</evidence>